<dbReference type="Proteomes" id="UP001144096">
    <property type="component" value="Unassembled WGS sequence"/>
</dbReference>
<dbReference type="SUPFAM" id="SSF48452">
    <property type="entry name" value="TPR-like"/>
    <property type="match status" value="1"/>
</dbReference>
<organism evidence="1 2">
    <name type="scientific">Amycolatopsis iheyensis</name>
    <dbReference type="NCBI Taxonomy" id="2945988"/>
    <lineage>
        <taxon>Bacteria</taxon>
        <taxon>Bacillati</taxon>
        <taxon>Actinomycetota</taxon>
        <taxon>Actinomycetes</taxon>
        <taxon>Pseudonocardiales</taxon>
        <taxon>Pseudonocardiaceae</taxon>
        <taxon>Amycolatopsis</taxon>
    </lineage>
</organism>
<accession>A0A9X2NJ92</accession>
<evidence type="ECO:0000313" key="1">
    <source>
        <dbReference type="EMBL" id="MCR6489811.1"/>
    </source>
</evidence>
<dbReference type="InterPro" id="IPR011990">
    <property type="entry name" value="TPR-like_helical_dom_sf"/>
</dbReference>
<reference evidence="1" key="1">
    <citation type="submission" date="2022-06" db="EMBL/GenBank/DDBJ databases">
        <title>Amycolatopsis iheyaensis sp. nov., a new species of the genus Amycolatopsis isolated from soil in Iheya island, Japan.</title>
        <authorList>
            <person name="Ngamcharungchit C."/>
            <person name="Kanto H."/>
            <person name="Take A."/>
            <person name="Intra B."/>
            <person name="Matsumoto A."/>
            <person name="Panbangred W."/>
            <person name="Inahashi Y."/>
        </authorList>
    </citation>
    <scope>NUCLEOTIDE SEQUENCE</scope>
    <source>
        <strain evidence="1">OK19-0408</strain>
    </source>
</reference>
<evidence type="ECO:0000313" key="2">
    <source>
        <dbReference type="Proteomes" id="UP001144096"/>
    </source>
</evidence>
<dbReference type="Gene3D" id="1.25.40.10">
    <property type="entry name" value="Tetratricopeptide repeat domain"/>
    <property type="match status" value="1"/>
</dbReference>
<sequence>MTAPGDEPVQLIAQELDAEYVGVGRRGTLYRAPARRRWYRLIPRAELSADHRDELKRWQHRPAGAGLAPVVPADTAGDQQRLGGRWYQVVCYESEAWRGLADAIADPDPAQRVDAVVTALRALPGWWESLGPGMVPMPADITVTDDGPELLPLPLWGAPSFTELLSGPERVLHLAPDVARGRTAVGREDDLFALAVAALRSFGTSPDADAERLLHRAACAVPPSGERLDGRLPVWMRRVGPIQAVLDDLCELTTAPRRGDVDVTWLADRLQRAREAMDPVAAVQALRNAGEPDQALSLARAVLVDDPQYDVLVLAATIAYQDNAAPLEALTLLDRAVEAAPERVEAYAEQMSVIAIGELWTMVLSLLSDAIDDSFTRRLDTTVQTAFHRLPHALRSEHSPAMASHLIRQGKVREANAFVHRWLHDGRTLTWWRFDLMLAYASTFWLLGRRREALEVGEVLRQGLKRVRDNGSVETAAIDLYELLLMQLEEEMGHADEFGEEQR</sequence>
<dbReference type="RefSeq" id="WP_257926380.1">
    <property type="nucleotide sequence ID" value="NZ_JAMXQV010000036.1"/>
</dbReference>
<dbReference type="AlphaFoldDB" id="A0A9X2NJ92"/>
<proteinExistence type="predicted"/>
<dbReference type="EMBL" id="JAMXQV010000036">
    <property type="protein sequence ID" value="MCR6489811.1"/>
    <property type="molecule type" value="Genomic_DNA"/>
</dbReference>
<protein>
    <recommendedName>
        <fullName evidence="3">Tetratricopeptide repeat protein</fullName>
    </recommendedName>
</protein>
<gene>
    <name evidence="1" type="ORF">M8542_44065</name>
</gene>
<name>A0A9X2NJ92_9PSEU</name>
<keyword evidence="2" id="KW-1185">Reference proteome</keyword>
<comment type="caution">
    <text evidence="1">The sequence shown here is derived from an EMBL/GenBank/DDBJ whole genome shotgun (WGS) entry which is preliminary data.</text>
</comment>
<evidence type="ECO:0008006" key="3">
    <source>
        <dbReference type="Google" id="ProtNLM"/>
    </source>
</evidence>